<feature type="transmembrane region" description="Helical" evidence="1">
    <location>
        <begin position="105"/>
        <end position="123"/>
    </location>
</feature>
<dbReference type="GO" id="GO:0006508">
    <property type="term" value="P:proteolysis"/>
    <property type="evidence" value="ECO:0007669"/>
    <property type="project" value="UniProtKB-KW"/>
</dbReference>
<keyword evidence="1" id="KW-0472">Membrane</keyword>
<dbReference type="GO" id="GO:0016020">
    <property type="term" value="C:membrane"/>
    <property type="evidence" value="ECO:0007669"/>
    <property type="project" value="InterPro"/>
</dbReference>
<reference evidence="3 4" key="1">
    <citation type="submission" date="2015-09" db="EMBL/GenBank/DDBJ databases">
        <authorList>
            <consortium name="Swine Surveillance"/>
        </authorList>
    </citation>
    <scope>NUCLEOTIDE SEQUENCE [LARGE SCALE GENOMIC DNA]</scope>
    <source>
        <strain evidence="3 4">CECT 5294</strain>
    </source>
</reference>
<keyword evidence="1" id="KW-0812">Transmembrane</keyword>
<feature type="transmembrane region" description="Helical" evidence="1">
    <location>
        <begin position="63"/>
        <end position="85"/>
    </location>
</feature>
<feature type="transmembrane region" description="Helical" evidence="1">
    <location>
        <begin position="144"/>
        <end position="163"/>
    </location>
</feature>
<protein>
    <submittedName>
        <fullName evidence="3">Flp pilus assembly protein, protease CpaA</fullName>
    </submittedName>
</protein>
<gene>
    <name evidence="3" type="ORF">THS5294_00527</name>
</gene>
<dbReference type="AlphaFoldDB" id="A0A0P1FD93"/>
<organism evidence="3 4">
    <name type="scientific">Thalassobacter stenotrophicus</name>
    <dbReference type="NCBI Taxonomy" id="266809"/>
    <lineage>
        <taxon>Bacteria</taxon>
        <taxon>Pseudomonadati</taxon>
        <taxon>Pseudomonadota</taxon>
        <taxon>Alphaproteobacteria</taxon>
        <taxon>Rhodobacterales</taxon>
        <taxon>Roseobacteraceae</taxon>
        <taxon>Thalassobacter</taxon>
    </lineage>
</organism>
<sequence length="164" mass="17608">MLLEMTAQQGLWFLIPALPICLWVAYTDLSAMRIPNVAVLALLAVFVVVGFMVLPLDAFAWRFAHLAVVLVIGFVLSAFLGVGAGDSKFAAAMAPFVALGDVSEVLTIFCVLVFVTFALHRAARSVAFIRSLAPTWESWTAKKFPMGITLTSTLAVYLGLAAAQ</sequence>
<dbReference type="InterPro" id="IPR000045">
    <property type="entry name" value="Prepilin_IV_endopep_pep"/>
</dbReference>
<evidence type="ECO:0000256" key="1">
    <source>
        <dbReference type="SAM" id="Phobius"/>
    </source>
</evidence>
<feature type="transmembrane region" description="Helical" evidence="1">
    <location>
        <begin position="37"/>
        <end position="56"/>
    </location>
</feature>
<feature type="domain" description="Prepilin type IV endopeptidase peptidase" evidence="2">
    <location>
        <begin position="19"/>
        <end position="115"/>
    </location>
</feature>
<keyword evidence="1" id="KW-1133">Transmembrane helix</keyword>
<dbReference type="STRING" id="266809.PM03_06995"/>
<dbReference type="RefSeq" id="WP_058122521.1">
    <property type="nucleotide sequence ID" value="NZ_CYRX01000009.1"/>
</dbReference>
<dbReference type="eggNOG" id="COG4960">
    <property type="taxonomic scope" value="Bacteria"/>
</dbReference>
<evidence type="ECO:0000259" key="2">
    <source>
        <dbReference type="Pfam" id="PF01478"/>
    </source>
</evidence>
<evidence type="ECO:0000313" key="4">
    <source>
        <dbReference type="Proteomes" id="UP000051298"/>
    </source>
</evidence>
<dbReference type="Proteomes" id="UP000051298">
    <property type="component" value="Unassembled WGS sequence"/>
</dbReference>
<keyword evidence="3" id="KW-0378">Hydrolase</keyword>
<name>A0A0P1FD93_9RHOB</name>
<dbReference type="EMBL" id="CYRX01000009">
    <property type="protein sequence ID" value="CUH59243.1"/>
    <property type="molecule type" value="Genomic_DNA"/>
</dbReference>
<evidence type="ECO:0000313" key="3">
    <source>
        <dbReference type="EMBL" id="CUH59243.1"/>
    </source>
</evidence>
<keyword evidence="3" id="KW-0645">Protease</keyword>
<dbReference type="GO" id="GO:0004190">
    <property type="term" value="F:aspartic-type endopeptidase activity"/>
    <property type="evidence" value="ECO:0007669"/>
    <property type="project" value="InterPro"/>
</dbReference>
<dbReference type="Pfam" id="PF01478">
    <property type="entry name" value="Peptidase_A24"/>
    <property type="match status" value="1"/>
</dbReference>
<dbReference type="Gene3D" id="1.20.120.1220">
    <property type="match status" value="1"/>
</dbReference>
<proteinExistence type="predicted"/>
<accession>A0A0P1FD93</accession>